<feature type="domain" description="DNA mismatch repair protein S5" evidence="6">
    <location>
        <begin position="207"/>
        <end position="325"/>
    </location>
</feature>
<dbReference type="FunFam" id="3.30.565.10:FF:000003">
    <property type="entry name" value="DNA mismatch repair endonuclease MutL"/>
    <property type="match status" value="1"/>
</dbReference>
<protein>
    <recommendedName>
        <fullName evidence="4">DNA mismatch repair protein MutL</fullName>
    </recommendedName>
</protein>
<dbReference type="Gene3D" id="3.30.1370.100">
    <property type="entry name" value="MutL, C-terminal domain, regulatory subdomain"/>
    <property type="match status" value="1"/>
</dbReference>
<dbReference type="GO" id="GO:0005524">
    <property type="term" value="F:ATP binding"/>
    <property type="evidence" value="ECO:0007669"/>
    <property type="project" value="InterPro"/>
</dbReference>
<dbReference type="InterPro" id="IPR020568">
    <property type="entry name" value="Ribosomal_Su5_D2-typ_SF"/>
</dbReference>
<dbReference type="InterPro" id="IPR014762">
    <property type="entry name" value="DNA_mismatch_repair_CS"/>
</dbReference>
<evidence type="ECO:0000256" key="2">
    <source>
        <dbReference type="ARBA" id="ARBA00022763"/>
    </source>
</evidence>
<keyword evidence="8" id="KW-1185">Reference proteome</keyword>
<dbReference type="FunFam" id="3.30.1370.100:FF:000004">
    <property type="entry name" value="DNA mismatch repair endonuclease MutL"/>
    <property type="match status" value="1"/>
</dbReference>
<dbReference type="InterPro" id="IPR014790">
    <property type="entry name" value="MutL_C"/>
</dbReference>
<dbReference type="CDD" id="cd16926">
    <property type="entry name" value="HATPase_MutL-MLH-PMS-like"/>
    <property type="match status" value="1"/>
</dbReference>
<dbReference type="GO" id="GO:0016887">
    <property type="term" value="F:ATP hydrolysis activity"/>
    <property type="evidence" value="ECO:0007669"/>
    <property type="project" value="InterPro"/>
</dbReference>
<dbReference type="InterPro" id="IPR020667">
    <property type="entry name" value="DNA_mismatch_repair_MutL"/>
</dbReference>
<dbReference type="NCBIfam" id="NF000950">
    <property type="entry name" value="PRK00095.1-3"/>
    <property type="match status" value="1"/>
</dbReference>
<dbReference type="OrthoDB" id="9763467at2"/>
<dbReference type="Proteomes" id="UP000052012">
    <property type="component" value="Unassembled WGS sequence"/>
</dbReference>
<dbReference type="Gene3D" id="3.30.1540.20">
    <property type="entry name" value="MutL, C-terminal domain, dimerisation subdomain"/>
    <property type="match status" value="1"/>
</dbReference>
<dbReference type="Gene3D" id="3.30.230.10">
    <property type="match status" value="1"/>
</dbReference>
<dbReference type="PROSITE" id="PS00058">
    <property type="entry name" value="DNA_MISMATCH_REPAIR_1"/>
    <property type="match status" value="1"/>
</dbReference>
<evidence type="ECO:0000259" key="5">
    <source>
        <dbReference type="SMART" id="SM00853"/>
    </source>
</evidence>
<dbReference type="GO" id="GO:0140664">
    <property type="term" value="F:ATP-dependent DNA damage sensor activity"/>
    <property type="evidence" value="ECO:0007669"/>
    <property type="project" value="InterPro"/>
</dbReference>
<dbReference type="InterPro" id="IPR042121">
    <property type="entry name" value="MutL_C_regsub"/>
</dbReference>
<comment type="caution">
    <text evidence="7">The sequence shown here is derived from an EMBL/GenBank/DDBJ whole genome shotgun (WGS) entry which is preliminary data.</text>
</comment>
<reference evidence="7 8" key="1">
    <citation type="journal article" date="2015" name="Genome Announc.">
        <title>Expanding the biotechnology potential of lactobacilli through comparative genomics of 213 strains and associated genera.</title>
        <authorList>
            <person name="Sun Z."/>
            <person name="Harris H.M."/>
            <person name="McCann A."/>
            <person name="Guo C."/>
            <person name="Argimon S."/>
            <person name="Zhang W."/>
            <person name="Yang X."/>
            <person name="Jeffery I.B."/>
            <person name="Cooney J.C."/>
            <person name="Kagawa T.F."/>
            <person name="Liu W."/>
            <person name="Song Y."/>
            <person name="Salvetti E."/>
            <person name="Wrobel A."/>
            <person name="Rasinkangas P."/>
            <person name="Parkhill J."/>
            <person name="Rea M.C."/>
            <person name="O'Sullivan O."/>
            <person name="Ritari J."/>
            <person name="Douillard F.P."/>
            <person name="Paul Ross R."/>
            <person name="Yang R."/>
            <person name="Briner A.E."/>
            <person name="Felis G.E."/>
            <person name="de Vos W.M."/>
            <person name="Barrangou R."/>
            <person name="Klaenhammer T.R."/>
            <person name="Caufield P.W."/>
            <person name="Cui Y."/>
            <person name="Zhang H."/>
            <person name="O'Toole P.W."/>
        </authorList>
    </citation>
    <scope>NUCLEOTIDE SEQUENCE [LARGE SCALE GENOMIC DNA]</scope>
    <source>
        <strain evidence="7 8">DSM 23829</strain>
    </source>
</reference>
<keyword evidence="2 4" id="KW-0227">DNA damage</keyword>
<dbReference type="NCBIfam" id="TIGR00585">
    <property type="entry name" value="mutl"/>
    <property type="match status" value="1"/>
</dbReference>
<evidence type="ECO:0000256" key="1">
    <source>
        <dbReference type="ARBA" id="ARBA00006082"/>
    </source>
</evidence>
<dbReference type="GO" id="GO:0032300">
    <property type="term" value="C:mismatch repair complex"/>
    <property type="evidence" value="ECO:0007669"/>
    <property type="project" value="InterPro"/>
</dbReference>
<dbReference type="EMBL" id="AYYQ01000027">
    <property type="protein sequence ID" value="KRM68378.1"/>
    <property type="molecule type" value="Genomic_DNA"/>
</dbReference>
<dbReference type="HAMAP" id="MF_00149">
    <property type="entry name" value="DNA_mis_repair"/>
    <property type="match status" value="1"/>
</dbReference>
<dbReference type="Pfam" id="PF08676">
    <property type="entry name" value="MutL_C"/>
    <property type="match status" value="1"/>
</dbReference>
<dbReference type="GO" id="GO:0030983">
    <property type="term" value="F:mismatched DNA binding"/>
    <property type="evidence" value="ECO:0007669"/>
    <property type="project" value="InterPro"/>
</dbReference>
<evidence type="ECO:0000256" key="4">
    <source>
        <dbReference type="HAMAP-Rule" id="MF_00149"/>
    </source>
</evidence>
<dbReference type="SMART" id="SM00853">
    <property type="entry name" value="MutL_C"/>
    <property type="match status" value="1"/>
</dbReference>
<evidence type="ECO:0000256" key="3">
    <source>
        <dbReference type="ARBA" id="ARBA00023204"/>
    </source>
</evidence>
<dbReference type="CDD" id="cd00782">
    <property type="entry name" value="MutL_Trans"/>
    <property type="match status" value="1"/>
</dbReference>
<accession>A0A0R2ANX5</accession>
<dbReference type="InterPro" id="IPR037198">
    <property type="entry name" value="MutL_C_sf"/>
</dbReference>
<dbReference type="InterPro" id="IPR002099">
    <property type="entry name" value="MutL/Mlh/PMS"/>
</dbReference>
<dbReference type="InterPro" id="IPR036890">
    <property type="entry name" value="HATPase_C_sf"/>
</dbReference>
<dbReference type="SUPFAM" id="SSF55874">
    <property type="entry name" value="ATPase domain of HSP90 chaperone/DNA topoisomerase II/histidine kinase"/>
    <property type="match status" value="1"/>
</dbReference>
<dbReference type="STRING" id="1423781.FD06_GL001157"/>
<keyword evidence="3 4" id="KW-0234">DNA repair</keyword>
<dbReference type="PATRIC" id="fig|1423781.4.peg.1199"/>
<dbReference type="Gene3D" id="3.30.565.10">
    <property type="entry name" value="Histidine kinase-like ATPase, C-terminal domain"/>
    <property type="match status" value="1"/>
</dbReference>
<comment type="function">
    <text evidence="4">This protein is involved in the repair of mismatches in DNA. It is required for dam-dependent methyl-directed DNA mismatch repair. May act as a 'molecular matchmaker', a protein that promotes the formation of a stable complex between two or more DNA-binding proteins in an ATP-dependent manner without itself being part of a final effector complex.</text>
</comment>
<dbReference type="PANTHER" id="PTHR10073:SF12">
    <property type="entry name" value="DNA MISMATCH REPAIR PROTEIN MLH1"/>
    <property type="match status" value="1"/>
</dbReference>
<evidence type="ECO:0000313" key="8">
    <source>
        <dbReference type="Proteomes" id="UP000052012"/>
    </source>
</evidence>
<dbReference type="SUPFAM" id="SSF118116">
    <property type="entry name" value="DNA mismatch repair protein MutL"/>
    <property type="match status" value="1"/>
</dbReference>
<dbReference type="AlphaFoldDB" id="A0A0R2ANX5"/>
<comment type="similarity">
    <text evidence="1 4">Belongs to the DNA mismatch repair MutL/HexB family.</text>
</comment>
<evidence type="ECO:0000259" key="6">
    <source>
        <dbReference type="SMART" id="SM01340"/>
    </source>
</evidence>
<dbReference type="InterPro" id="IPR042120">
    <property type="entry name" value="MutL_C_dimsub"/>
</dbReference>
<sequence length="652" mass="73218">MSKIRELSSILSDQIAAGEVIERPASVVKELIENSIDAGSTEIDIEVKDAGLQYIKVVDNGSGIESDDVKLAFKRHATSKIHNRKDLFKISSLGFRGEALPSIASIANVKLKTSTGSGGTELNIRGGEILRCIPAEARKGTTVEVSDLFFNTPARLKYMKSPATELSKITDVVNQISLGHAEISFSLRHNNRELVRTSGRNNLQQVIGGIYSLNTVKKMVKISSTDDDFKISGYTSLPEMTRASRKYISIMMNGRYVKDNNIVKAVLEGYRSKLMIGRYPMAVIKIDLDPLLLDVNVHPTKQTVRISKEEQLCSLISLAIFKALEPKNLIPDAMDKTPIHSNENRLDTNQLNLKLNDASKHYLAKSQNEDILDDIKLVKNNKAIKSNNNSQHESVMVYHKSNLNSDSVKKFDERYNNSSASSVFNDVENDVTDQSTDVNDFSDTALKTTRRFPNLLYIGQMHGTYLLAEASDGMYILDQHAAQERINYEYYRSEIGKVSNNQQELLMPIVLDYSTSDALIINQNLDKLSALGIELESFGSNSFIIRNHPAWFKKGQEQSIIQEMIDWILDDKKISVGKFRLKTAIMMSCKRAIKANHHLDKSQAVALIKKLSEAENPFNCPHGRPVLVHFSNSDMEKMFKRIQDNHETDILD</sequence>
<name>A0A0R2ANX5_9LACO</name>
<dbReference type="RefSeq" id="WP_056966038.1">
    <property type="nucleotide sequence ID" value="NZ_AYYQ01000027.1"/>
</dbReference>
<feature type="domain" description="MutL C-terminal dimerisation" evidence="5">
    <location>
        <begin position="457"/>
        <end position="599"/>
    </location>
</feature>
<dbReference type="InterPro" id="IPR038973">
    <property type="entry name" value="MutL/Mlh/Pms-like"/>
</dbReference>
<organism evidence="7 8">
    <name type="scientific">Apilactobacillus ozensis DSM 23829 = JCM 17196</name>
    <dbReference type="NCBI Taxonomy" id="1423781"/>
    <lineage>
        <taxon>Bacteria</taxon>
        <taxon>Bacillati</taxon>
        <taxon>Bacillota</taxon>
        <taxon>Bacilli</taxon>
        <taxon>Lactobacillales</taxon>
        <taxon>Lactobacillaceae</taxon>
        <taxon>Apilactobacillus</taxon>
    </lineage>
</organism>
<evidence type="ECO:0000313" key="7">
    <source>
        <dbReference type="EMBL" id="KRM68378.1"/>
    </source>
</evidence>
<dbReference type="SMART" id="SM01340">
    <property type="entry name" value="DNA_mis_repair"/>
    <property type="match status" value="1"/>
</dbReference>
<dbReference type="Pfam" id="PF01119">
    <property type="entry name" value="DNA_mis_repair"/>
    <property type="match status" value="1"/>
</dbReference>
<dbReference type="GO" id="GO:0006298">
    <property type="term" value="P:mismatch repair"/>
    <property type="evidence" value="ECO:0007669"/>
    <property type="project" value="UniProtKB-UniRule"/>
</dbReference>
<dbReference type="PANTHER" id="PTHR10073">
    <property type="entry name" value="DNA MISMATCH REPAIR PROTEIN MLH, PMS, MUTL"/>
    <property type="match status" value="1"/>
</dbReference>
<proteinExistence type="inferred from homology"/>
<dbReference type="InterPro" id="IPR014721">
    <property type="entry name" value="Ribsml_uS5_D2-typ_fold_subgr"/>
</dbReference>
<gene>
    <name evidence="4" type="primary">mutL</name>
    <name evidence="7" type="ORF">FD06_GL001157</name>
</gene>
<dbReference type="Pfam" id="PF13589">
    <property type="entry name" value="HATPase_c_3"/>
    <property type="match status" value="1"/>
</dbReference>
<dbReference type="SUPFAM" id="SSF54211">
    <property type="entry name" value="Ribosomal protein S5 domain 2-like"/>
    <property type="match status" value="1"/>
</dbReference>
<dbReference type="InterPro" id="IPR013507">
    <property type="entry name" value="DNA_mismatch_S5_2-like"/>
</dbReference>